<evidence type="ECO:0008006" key="6">
    <source>
        <dbReference type="Google" id="ProtNLM"/>
    </source>
</evidence>
<dbReference type="Gene3D" id="3.40.50.300">
    <property type="entry name" value="P-loop containing nucleotide triphosphate hydrolases"/>
    <property type="match status" value="1"/>
</dbReference>
<dbReference type="Proteomes" id="UP000028545">
    <property type="component" value="Unassembled WGS sequence"/>
</dbReference>
<dbReference type="Pfam" id="PF24883">
    <property type="entry name" value="NPHP3_N"/>
    <property type="match status" value="1"/>
</dbReference>
<gene>
    <name evidence="4" type="ORF">SAPIO_CDS1888</name>
</gene>
<reference evidence="4 5" key="1">
    <citation type="journal article" date="2014" name="Genome Announc.">
        <title>Draft genome sequence of the pathogenic fungus Scedosporium apiospermum.</title>
        <authorList>
            <person name="Vandeputte P."/>
            <person name="Ghamrawi S."/>
            <person name="Rechenmann M."/>
            <person name="Iltis A."/>
            <person name="Giraud S."/>
            <person name="Fleury M."/>
            <person name="Thornton C."/>
            <person name="Delhaes L."/>
            <person name="Meyer W."/>
            <person name="Papon N."/>
            <person name="Bouchara J.P."/>
        </authorList>
    </citation>
    <scope>NUCLEOTIDE SEQUENCE [LARGE SCALE GENOMIC DNA]</scope>
    <source>
        <strain evidence="4 5">IHEM 14462</strain>
    </source>
</reference>
<evidence type="ECO:0000259" key="3">
    <source>
        <dbReference type="Pfam" id="PF24883"/>
    </source>
</evidence>
<dbReference type="RefSeq" id="XP_016645352.1">
    <property type="nucleotide sequence ID" value="XM_016785055.1"/>
</dbReference>
<feature type="domain" description="NACHT-NTPase and P-loop NTPases N-terminal" evidence="2">
    <location>
        <begin position="7"/>
        <end position="136"/>
    </location>
</feature>
<dbReference type="PANTHER" id="PTHR10039:SF17">
    <property type="entry name" value="FUNGAL STAND N-TERMINAL GOODBYE DOMAIN-CONTAINING PROTEIN-RELATED"/>
    <property type="match status" value="1"/>
</dbReference>
<dbReference type="Pfam" id="PF17107">
    <property type="entry name" value="SesA"/>
    <property type="match status" value="1"/>
</dbReference>
<name>A0A084GDZ1_PSEDA</name>
<feature type="domain" description="Nephrocystin 3-like N-terminal" evidence="3">
    <location>
        <begin position="247"/>
        <end position="418"/>
    </location>
</feature>
<sequence length="711" mass="79748">MEALGLVGSIIAIIGAVSASYGTISKITDLPQAFKKVKEALPLAQKLLDDVETTLRNSRLSEEQRKSVQDILNACNKDAKEMERIFRTLERKFKEDRGATSWSVSVRGWYRTALRSVKAHRVEDLMKSILGGLEKLALNQVFQLATTGDLEAIKTAIDELSTVPPSLDDSEFDAFGQMHAHMDVSDNATAQQINAQGGCHTFNSGRNVFSGPIQSLSFPSTQRQEILELLSSDYEASKDFNVERTRGTCMWIFDDPKFKQWRDSGSSGILWISLGPGCGKTVLSRVLVDDRLGCTTTARTICHFFFRKDDERRIKASQCLCAILHQIFTQTPGANLIRHAVHAYEQHGNMLCQNFSVLWKILVECIRSPESGKIVFIIDALDECHGTARHQLLDKFQHLYREEQSSPRANLNLLITSRPYDDIISTFEEFPATAASRIREDEKIADISRDIDLVIDRQVENLASRLHHRDRQRLSKQLKEMKNRTYLWLHLIFGIIKKRMSAYGKSSSILLLLESIPTEISEAYEEILRRNQDEKLTDTLLRIVLAAVEPLTLQEANIALTLAGKKLWRSIDELEEDMWPSEDFKRIIENATGLFIRGRGPADRQIHSASTPALIGGFTIVHRKPTRQRRGGPKLAFSAPEKEGKLWAGFPRLGTALMGFNRWNDLAAVSHPGLQPVVEEMLSTEGAGDINAPMGSSGIASISHLARAIET</sequence>
<dbReference type="AlphaFoldDB" id="A0A084GDZ1"/>
<protein>
    <recommendedName>
        <fullName evidence="6">NACHT domain-containing protein</fullName>
    </recommendedName>
</protein>
<comment type="caution">
    <text evidence="4">The sequence shown here is derived from an EMBL/GenBank/DDBJ whole genome shotgun (WGS) entry which is preliminary data.</text>
</comment>
<dbReference type="VEuPathDB" id="FungiDB:SAPIO_CDS1888"/>
<dbReference type="OMA" id="ARTICHF"/>
<dbReference type="OrthoDB" id="163438at2759"/>
<evidence type="ECO:0000256" key="1">
    <source>
        <dbReference type="ARBA" id="ARBA00022737"/>
    </source>
</evidence>
<keyword evidence="1" id="KW-0677">Repeat</keyword>
<organism evidence="4 5">
    <name type="scientific">Pseudallescheria apiosperma</name>
    <name type="common">Scedosporium apiospermum</name>
    <dbReference type="NCBI Taxonomy" id="563466"/>
    <lineage>
        <taxon>Eukaryota</taxon>
        <taxon>Fungi</taxon>
        <taxon>Dikarya</taxon>
        <taxon>Ascomycota</taxon>
        <taxon>Pezizomycotina</taxon>
        <taxon>Sordariomycetes</taxon>
        <taxon>Hypocreomycetidae</taxon>
        <taxon>Microascales</taxon>
        <taxon>Microascaceae</taxon>
        <taxon>Scedosporium</taxon>
    </lineage>
</organism>
<dbReference type="HOGENOM" id="CLU_475806_0_0_1"/>
<dbReference type="GeneID" id="27720960"/>
<dbReference type="PANTHER" id="PTHR10039">
    <property type="entry name" value="AMELOGENIN"/>
    <property type="match status" value="1"/>
</dbReference>
<keyword evidence="5" id="KW-1185">Reference proteome</keyword>
<dbReference type="InterPro" id="IPR031352">
    <property type="entry name" value="SesA"/>
</dbReference>
<accession>A0A084GDZ1</accession>
<dbReference type="KEGG" id="sapo:SAPIO_CDS1888"/>
<dbReference type="InterPro" id="IPR027417">
    <property type="entry name" value="P-loop_NTPase"/>
</dbReference>
<evidence type="ECO:0000313" key="4">
    <source>
        <dbReference type="EMBL" id="KEZ45553.1"/>
    </source>
</evidence>
<evidence type="ECO:0000313" key="5">
    <source>
        <dbReference type="Proteomes" id="UP000028545"/>
    </source>
</evidence>
<proteinExistence type="predicted"/>
<evidence type="ECO:0000259" key="2">
    <source>
        <dbReference type="Pfam" id="PF17107"/>
    </source>
</evidence>
<dbReference type="InterPro" id="IPR056884">
    <property type="entry name" value="NPHP3-like_N"/>
</dbReference>
<dbReference type="EMBL" id="JOWA01000077">
    <property type="protein sequence ID" value="KEZ45553.1"/>
    <property type="molecule type" value="Genomic_DNA"/>
</dbReference>